<feature type="coiled-coil region" evidence="1">
    <location>
        <begin position="211"/>
        <end position="380"/>
    </location>
</feature>
<reference evidence="3" key="2">
    <citation type="journal article" date="2007" name="Science">
        <title>Draft genome sequence of the sexually transmitted pathogen Trichomonas vaginalis.</title>
        <authorList>
            <person name="Carlton J.M."/>
            <person name="Hirt R.P."/>
            <person name="Silva J.C."/>
            <person name="Delcher A.L."/>
            <person name="Schatz M."/>
            <person name="Zhao Q."/>
            <person name="Wortman J.R."/>
            <person name="Bidwell S.L."/>
            <person name="Alsmark U.C.M."/>
            <person name="Besteiro S."/>
            <person name="Sicheritz-Ponten T."/>
            <person name="Noel C.J."/>
            <person name="Dacks J.B."/>
            <person name="Foster P.G."/>
            <person name="Simillion C."/>
            <person name="Van de Peer Y."/>
            <person name="Miranda-Saavedra D."/>
            <person name="Barton G.J."/>
            <person name="Westrop G.D."/>
            <person name="Mueller S."/>
            <person name="Dessi D."/>
            <person name="Fiori P.L."/>
            <person name="Ren Q."/>
            <person name="Paulsen I."/>
            <person name="Zhang H."/>
            <person name="Bastida-Corcuera F.D."/>
            <person name="Simoes-Barbosa A."/>
            <person name="Brown M.T."/>
            <person name="Hayes R.D."/>
            <person name="Mukherjee M."/>
            <person name="Okumura C.Y."/>
            <person name="Schneider R."/>
            <person name="Smith A.J."/>
            <person name="Vanacova S."/>
            <person name="Villalvazo M."/>
            <person name="Haas B.J."/>
            <person name="Pertea M."/>
            <person name="Feldblyum T.V."/>
            <person name="Utterback T.R."/>
            <person name="Shu C.L."/>
            <person name="Osoegawa K."/>
            <person name="de Jong P.J."/>
            <person name="Hrdy I."/>
            <person name="Horvathova L."/>
            <person name="Zubacova Z."/>
            <person name="Dolezal P."/>
            <person name="Malik S.B."/>
            <person name="Logsdon J.M. Jr."/>
            <person name="Henze K."/>
            <person name="Gupta A."/>
            <person name="Wang C.C."/>
            <person name="Dunne R.L."/>
            <person name="Upcroft J.A."/>
            <person name="Upcroft P."/>
            <person name="White O."/>
            <person name="Salzberg S.L."/>
            <person name="Tang P."/>
            <person name="Chiu C.-H."/>
            <person name="Lee Y.-S."/>
            <person name="Embley T.M."/>
            <person name="Coombs G.H."/>
            <person name="Mottram J.C."/>
            <person name="Tachezy J."/>
            <person name="Fraser-Liggett C.M."/>
            <person name="Johnson P.J."/>
        </authorList>
    </citation>
    <scope>NUCLEOTIDE SEQUENCE [LARGE SCALE GENOMIC DNA]</scope>
    <source>
        <strain evidence="3">G3</strain>
    </source>
</reference>
<feature type="coiled-coil region" evidence="1">
    <location>
        <begin position="980"/>
        <end position="1014"/>
    </location>
</feature>
<feature type="region of interest" description="Disordered" evidence="2">
    <location>
        <begin position="1"/>
        <end position="60"/>
    </location>
</feature>
<keyword evidence="4" id="KW-1185">Reference proteome</keyword>
<gene>
    <name evidence="3" type="ORF">TVAG_195280</name>
</gene>
<feature type="compositionally biased region" description="Basic and acidic residues" evidence="2">
    <location>
        <begin position="16"/>
        <end position="27"/>
    </location>
</feature>
<feature type="coiled-coil region" evidence="1">
    <location>
        <begin position="104"/>
        <end position="168"/>
    </location>
</feature>
<dbReference type="VEuPathDB" id="TrichDB:TVAG_195280"/>
<protein>
    <submittedName>
        <fullName evidence="3">Uncharacterized protein</fullName>
    </submittedName>
</protein>
<dbReference type="RefSeq" id="XP_001306997.1">
    <property type="nucleotide sequence ID" value="XM_001306996.1"/>
</dbReference>
<feature type="compositionally biased region" description="Polar residues" evidence="2">
    <location>
        <begin position="50"/>
        <end position="60"/>
    </location>
</feature>
<dbReference type="InParanoid" id="A2FLX8"/>
<name>A2FLX8_TRIV3</name>
<organism evidence="3 4">
    <name type="scientific">Trichomonas vaginalis (strain ATCC PRA-98 / G3)</name>
    <dbReference type="NCBI Taxonomy" id="412133"/>
    <lineage>
        <taxon>Eukaryota</taxon>
        <taxon>Metamonada</taxon>
        <taxon>Parabasalia</taxon>
        <taxon>Trichomonadida</taxon>
        <taxon>Trichomonadidae</taxon>
        <taxon>Trichomonas</taxon>
    </lineage>
</organism>
<dbReference type="Proteomes" id="UP000001542">
    <property type="component" value="Unassembled WGS sequence"/>
</dbReference>
<evidence type="ECO:0000256" key="1">
    <source>
        <dbReference type="SAM" id="Coils"/>
    </source>
</evidence>
<feature type="compositionally biased region" description="Basic and acidic residues" evidence="2">
    <location>
        <begin position="706"/>
        <end position="724"/>
    </location>
</feature>
<dbReference type="KEGG" id="tva:4751793"/>
<proteinExistence type="predicted"/>
<dbReference type="VEuPathDB" id="TrichDB:TVAGG3_0963200"/>
<dbReference type="AlphaFoldDB" id="A2FLX8"/>
<evidence type="ECO:0000313" key="3">
    <source>
        <dbReference type="EMBL" id="EAX94067.1"/>
    </source>
</evidence>
<accession>A2FLX8</accession>
<dbReference type="SMR" id="A2FLX8"/>
<reference evidence="3" key="1">
    <citation type="submission" date="2006-10" db="EMBL/GenBank/DDBJ databases">
        <authorList>
            <person name="Amadeo P."/>
            <person name="Zhao Q."/>
            <person name="Wortman J."/>
            <person name="Fraser-Liggett C."/>
            <person name="Carlton J."/>
        </authorList>
    </citation>
    <scope>NUCLEOTIDE SEQUENCE</scope>
    <source>
        <strain evidence="3">G3</strain>
    </source>
</reference>
<sequence>MERNHRHSKQPYSYKSESKPDNDDYPVRSHNHRSKSTAVKDNNLLPASGRKSSVDSSNPNLSTSAADFMAICETLTKRKITNLNDSINVLNDLVASNKKSQLQVKLLQSSKKDLITKLNSATQEVQNLKNMIKDQKFDAPRTTLQIEIQNLKKKLTEKDATISQLTEELNHHKSVNATLLSEQALQNSKSININDKLKKTQDNEQSLIHENTKFVKQIAKLRQQLEKYQKINIDDFHNLKSDYSKLKKLHNQLHDDYDQLSAENAQLQNRILELEKENQEIHEKILAPLETHDSIATSDKPTEIEKLQKQNSSLLQNINLSEDVIASQRDEIIKAYESRNTMSKFVQRLFKVLQTTENLAKEYKDKYDTLMYKVEEEKQNFEVQREKLLFDFTSTFEQIIEIVPMDITEPITNDTSKTEYEQLKAIVQALINTNGARTSSGNVENTPDLPEEYEKLKKRYMNLYCFLDNTLLFIRKIANTNDVDERLFIQQHIARIAIFIDQNKPDHVIYYPSPYESTDLNEALQIVHDFIDDDLSKQSPFLEVVAILSAMCTANAMLMENAEINKRRVIELKDNATVNENLRAMANEAKKLVEREETLKMIFSQMLGDEDVDPVEWIKENIHDMFVENKYAKDKLAEMKGKIDTLRTAAQQEIKKLEAERDMFCEKASKLSETIQQEILAAKVEFAQKLQDHQKLVEETANSNKEQLEEALKTSTEEHEKEMQDYKQRNGELQSAVDELLNRVAKLTMDVQEREELIAELHTEHQDYALEKETQVNELMKVSKALMKKHKDAKRKIVDVNQTMSKMIKEIQDRNDQTIESYKKDIFALTERLKNSQDDSQKSSDKVHQLEEKINGLQEQIAKLTLSERNLKHKYNTLSDQVVRERESLDASKAALSAAFESNHKAIVSEKEKEIQMAKEFIAKVAREIDTGIKTEDLIAKATKNLENREESPVIKAGIEALQLKREFQIPNDKPLSDTMRNLVDAKDIANRELETYTDKLKKTELELSKVKRELAKSCAAIADNKEWMNWARTMYMNVTCGGAPMYNAQDLRYLLQESLLTEIGFGSLTKKVDILRTEKACLLSPLYKVATNYNKNHSIRTALLIVLFANRVQSSSNMMPTRFARIQTEEGKD</sequence>
<evidence type="ECO:0000313" key="4">
    <source>
        <dbReference type="Proteomes" id="UP000001542"/>
    </source>
</evidence>
<evidence type="ECO:0000256" key="2">
    <source>
        <dbReference type="SAM" id="MobiDB-lite"/>
    </source>
</evidence>
<keyword evidence="1" id="KW-0175">Coiled coil</keyword>
<feature type="region of interest" description="Disordered" evidence="2">
    <location>
        <begin position="700"/>
        <end position="724"/>
    </location>
</feature>
<dbReference type="EMBL" id="DS113877">
    <property type="protein sequence ID" value="EAX94067.1"/>
    <property type="molecule type" value="Genomic_DNA"/>
</dbReference>
<dbReference type="STRING" id="5722.A2FLX8"/>